<evidence type="ECO:0000256" key="1">
    <source>
        <dbReference type="ARBA" id="ARBA00006499"/>
    </source>
</evidence>
<dbReference type="Proteomes" id="UP000036947">
    <property type="component" value="Unassembled WGS sequence"/>
</dbReference>
<dbReference type="PANTHER" id="PTHR10655:SF63">
    <property type="entry name" value="PHOSPHOLIPASE_CARBOXYLESTERASE_THIOESTERASE DOMAIN-CONTAINING PROTEIN"/>
    <property type="match status" value="1"/>
</dbReference>
<dbReference type="Pfam" id="PF02230">
    <property type="entry name" value="Abhydrolase_2"/>
    <property type="match status" value="1"/>
</dbReference>
<evidence type="ECO:0000313" key="5">
    <source>
        <dbReference type="Proteomes" id="UP000036947"/>
    </source>
</evidence>
<dbReference type="AlphaFoldDB" id="A0A0L0NLD3"/>
<dbReference type="InterPro" id="IPR003140">
    <property type="entry name" value="PLipase/COase/thioEstase"/>
</dbReference>
<comment type="caution">
    <text evidence="4">The sequence shown here is derived from an EMBL/GenBank/DDBJ whole genome shotgun (WGS) entry which is preliminary data.</text>
</comment>
<dbReference type="GO" id="GO:0052689">
    <property type="term" value="F:carboxylic ester hydrolase activity"/>
    <property type="evidence" value="ECO:0007669"/>
    <property type="project" value="TreeGrafter"/>
</dbReference>
<feature type="domain" description="Phospholipase/carboxylesterase/thioesterase" evidence="3">
    <location>
        <begin position="47"/>
        <end position="143"/>
    </location>
</feature>
<gene>
    <name evidence="4" type="ORF">TOPH_00030</name>
</gene>
<feature type="compositionally biased region" description="Low complexity" evidence="2">
    <location>
        <begin position="1"/>
        <end position="16"/>
    </location>
</feature>
<evidence type="ECO:0000256" key="2">
    <source>
        <dbReference type="SAM" id="MobiDB-lite"/>
    </source>
</evidence>
<dbReference type="STRING" id="1163406.A0A0L0NLD3"/>
<keyword evidence="5" id="KW-1185">Reference proteome</keyword>
<dbReference type="InterPro" id="IPR029058">
    <property type="entry name" value="AB_hydrolase_fold"/>
</dbReference>
<dbReference type="PANTHER" id="PTHR10655">
    <property type="entry name" value="LYSOPHOSPHOLIPASE-RELATED"/>
    <property type="match status" value="1"/>
</dbReference>
<dbReference type="EMBL" id="LFRF01000001">
    <property type="protein sequence ID" value="KND94937.1"/>
    <property type="molecule type" value="Genomic_DNA"/>
</dbReference>
<name>A0A0L0NLD3_TOLOC</name>
<evidence type="ECO:0000259" key="3">
    <source>
        <dbReference type="Pfam" id="PF02230"/>
    </source>
</evidence>
<proteinExistence type="inferred from homology"/>
<dbReference type="InterPro" id="IPR050565">
    <property type="entry name" value="LYPA1-2/EST-like"/>
</dbReference>
<dbReference type="OrthoDB" id="4924647at2759"/>
<protein>
    <submittedName>
        <fullName evidence="4">Acyl-protein thioesterase 1</fullName>
    </submittedName>
</protein>
<dbReference type="Gene3D" id="3.40.50.1820">
    <property type="entry name" value="alpha/beta hydrolase"/>
    <property type="match status" value="1"/>
</dbReference>
<comment type="similarity">
    <text evidence="1">Belongs to the AB hydrolase superfamily. AB hydrolase 2 family.</text>
</comment>
<dbReference type="GO" id="GO:0005737">
    <property type="term" value="C:cytoplasm"/>
    <property type="evidence" value="ECO:0007669"/>
    <property type="project" value="TreeGrafter"/>
</dbReference>
<dbReference type="GO" id="GO:0008474">
    <property type="term" value="F:palmitoyl-(protein) hydrolase activity"/>
    <property type="evidence" value="ECO:0007669"/>
    <property type="project" value="TreeGrafter"/>
</dbReference>
<feature type="region of interest" description="Disordered" evidence="2">
    <location>
        <begin position="1"/>
        <end position="25"/>
    </location>
</feature>
<sequence length="256" mass="27875">MAAAAPAPNSPKTSSKPPCPPVPRRGRCKRHCPAGACSPTLWSTTFQEAMPAWFDAHSLTDTTARQDLQVDGIRASVAHVCGIVEDEIARLDGRADRLVLGGISQGGAVALWSLLCRRHAAAQRLGAFVGLSTWLPFADEIRQVLGGTSTRRDEVSPFGVFVTGMMEPLRDALHQPQSNSESPFLRTPVFIGHGSDDAYVDVELGRQVTDALLSIGLRVEWRDYVGADEEGHWLKRPEELDDIHSFLARAAEQPCK</sequence>
<evidence type="ECO:0000313" key="4">
    <source>
        <dbReference type="EMBL" id="KND94937.1"/>
    </source>
</evidence>
<reference evidence="4 5" key="1">
    <citation type="journal article" date="2015" name="BMC Genomics">
        <title>The genome of the truffle-parasite Tolypocladium ophioglossoides and the evolution of antifungal peptaibiotics.</title>
        <authorList>
            <person name="Quandt C.A."/>
            <person name="Bushley K.E."/>
            <person name="Spatafora J.W."/>
        </authorList>
    </citation>
    <scope>NUCLEOTIDE SEQUENCE [LARGE SCALE GENOMIC DNA]</scope>
    <source>
        <strain evidence="4 5">CBS 100239</strain>
    </source>
</reference>
<organism evidence="4 5">
    <name type="scientific">Tolypocladium ophioglossoides (strain CBS 100239)</name>
    <name type="common">Snaketongue truffleclub</name>
    <name type="synonym">Elaphocordyceps ophioglossoides</name>
    <dbReference type="NCBI Taxonomy" id="1163406"/>
    <lineage>
        <taxon>Eukaryota</taxon>
        <taxon>Fungi</taxon>
        <taxon>Dikarya</taxon>
        <taxon>Ascomycota</taxon>
        <taxon>Pezizomycotina</taxon>
        <taxon>Sordariomycetes</taxon>
        <taxon>Hypocreomycetidae</taxon>
        <taxon>Hypocreales</taxon>
        <taxon>Ophiocordycipitaceae</taxon>
        <taxon>Tolypocladium</taxon>
    </lineage>
</organism>
<dbReference type="SUPFAM" id="SSF53474">
    <property type="entry name" value="alpha/beta-Hydrolases"/>
    <property type="match status" value="1"/>
</dbReference>
<accession>A0A0L0NLD3</accession>